<dbReference type="InterPro" id="IPR027417">
    <property type="entry name" value="P-loop_NTPase"/>
</dbReference>
<dbReference type="PANTHER" id="PTHR47691">
    <property type="entry name" value="REGULATOR-RELATED"/>
    <property type="match status" value="1"/>
</dbReference>
<dbReference type="SUPFAM" id="SSF52540">
    <property type="entry name" value="P-loop containing nucleoside triphosphate hydrolases"/>
    <property type="match status" value="1"/>
</dbReference>
<evidence type="ECO:0000313" key="3">
    <source>
        <dbReference type="EMBL" id="MER6905418.1"/>
    </source>
</evidence>
<dbReference type="PROSITE" id="PS50043">
    <property type="entry name" value="HTH_LUXR_2"/>
    <property type="match status" value="1"/>
</dbReference>
<dbReference type="CDD" id="cd06170">
    <property type="entry name" value="LuxR_C_like"/>
    <property type="match status" value="1"/>
</dbReference>
<feature type="compositionally biased region" description="Low complexity" evidence="1">
    <location>
        <begin position="399"/>
        <end position="440"/>
    </location>
</feature>
<dbReference type="Gene3D" id="3.40.50.300">
    <property type="entry name" value="P-loop containing nucleotide triphosphate hydrolases"/>
    <property type="match status" value="1"/>
</dbReference>
<comment type="caution">
    <text evidence="3">The sequence shown here is derived from an EMBL/GenBank/DDBJ whole genome shotgun (WGS) entry which is preliminary data.</text>
</comment>
<dbReference type="Pfam" id="PF00196">
    <property type="entry name" value="GerE"/>
    <property type="match status" value="1"/>
</dbReference>
<evidence type="ECO:0000259" key="2">
    <source>
        <dbReference type="PROSITE" id="PS50043"/>
    </source>
</evidence>
<gene>
    <name evidence="3" type="ORF">ABT322_16870</name>
</gene>
<reference evidence="3 4" key="1">
    <citation type="submission" date="2024-06" db="EMBL/GenBank/DDBJ databases">
        <title>The Natural Products Discovery Center: Release of the First 8490 Sequenced Strains for Exploring Actinobacteria Biosynthetic Diversity.</title>
        <authorList>
            <person name="Kalkreuter E."/>
            <person name="Kautsar S.A."/>
            <person name="Yang D."/>
            <person name="Bader C.D."/>
            <person name="Teijaro C.N."/>
            <person name="Fluegel L."/>
            <person name="Davis C.M."/>
            <person name="Simpson J.R."/>
            <person name="Lauterbach L."/>
            <person name="Steele A.D."/>
            <person name="Gui C."/>
            <person name="Meng S."/>
            <person name="Li G."/>
            <person name="Viehrig K."/>
            <person name="Ye F."/>
            <person name="Su P."/>
            <person name="Kiefer A.F."/>
            <person name="Nichols A."/>
            <person name="Cepeda A.J."/>
            <person name="Yan W."/>
            <person name="Fan B."/>
            <person name="Jiang Y."/>
            <person name="Adhikari A."/>
            <person name="Zheng C.-J."/>
            <person name="Schuster L."/>
            <person name="Cowan T.M."/>
            <person name="Smanski M.J."/>
            <person name="Chevrette M.G."/>
            <person name="De Carvalho L.P.S."/>
            <person name="Shen B."/>
        </authorList>
    </citation>
    <scope>NUCLEOTIDE SEQUENCE [LARGE SCALE GENOMIC DNA]</scope>
    <source>
        <strain evidence="3 4">NPDC000632</strain>
    </source>
</reference>
<dbReference type="SMART" id="SM00421">
    <property type="entry name" value="HTH_LUXR"/>
    <property type="match status" value="1"/>
</dbReference>
<dbReference type="Gene3D" id="1.10.10.10">
    <property type="entry name" value="Winged helix-like DNA-binding domain superfamily/Winged helix DNA-binding domain"/>
    <property type="match status" value="1"/>
</dbReference>
<dbReference type="InterPro" id="IPR016032">
    <property type="entry name" value="Sig_transdc_resp-reg_C-effctor"/>
</dbReference>
<dbReference type="EMBL" id="JBEPCV010000015">
    <property type="protein sequence ID" value="MER6905418.1"/>
    <property type="molecule type" value="Genomic_DNA"/>
</dbReference>
<proteinExistence type="predicted"/>
<feature type="non-terminal residue" evidence="3">
    <location>
        <position position="624"/>
    </location>
</feature>
<evidence type="ECO:0000256" key="1">
    <source>
        <dbReference type="SAM" id="MobiDB-lite"/>
    </source>
</evidence>
<dbReference type="InterPro" id="IPR036388">
    <property type="entry name" value="WH-like_DNA-bd_sf"/>
</dbReference>
<sequence>MTSPGISAREAEVLALLGEHLSNAEMAARLVLSVRTVESHVSSLLRKLHLPDRRALARHAAEAARAERSRSAPALPAPLTAFIGRVRERGELAEAVKAHRLVTVTGPGGVGKTRLALAVAADMTGDFADGVWFVDLVPVTEPDRVGAAVAAAVGVGEQPGRGVDDAVLAALADHRALLVLDNCEQVRDGVAPFLERLLAGCPGLRVLVTSRARLMVPFERVLPVPPLSRDGGDASEAVALFTDRAAAVGQPPGPAVSDGVVAVCERLGGVALAIELAAARWSTLGLDGLTAGLSDPLRILTGGPRADDRHRSLRAVLDWSHDLLDPWDQALLRRVSVFVTPFTAEAATEVAGFTTGASAGLPGCTTEAGAEAAGIAGDAGAGSTGSTAGQAARAAGLAAGAGTEATEPAVGPATEATGRATGVTGPTAAPTTKATRPTAGQATEATEPAADPVTEVPGFTAGAGAGVIGCIADAVGSVPLGPAAVVDGLARLAEQSLLAVTPSAAGTRYQALETIRQYGTERLADAGELTDVRARHLTWCLAAATALEDPSGADWRARFDALADDLRAALAWAAGRPERRADAHRLALTLAGLAFSRTLLGEAQQRYEQAAALAGDAAAAAALR</sequence>
<organism evidence="3 4">
    <name type="scientific">Streptomyces flaveolus</name>
    <dbReference type="NCBI Taxonomy" id="67297"/>
    <lineage>
        <taxon>Bacteria</taxon>
        <taxon>Bacillati</taxon>
        <taxon>Actinomycetota</taxon>
        <taxon>Actinomycetes</taxon>
        <taxon>Kitasatosporales</taxon>
        <taxon>Streptomycetaceae</taxon>
        <taxon>Streptomyces</taxon>
    </lineage>
</organism>
<keyword evidence="4" id="KW-1185">Reference proteome</keyword>
<dbReference type="RefSeq" id="WP_350815101.1">
    <property type="nucleotide sequence ID" value="NZ_JBEPCV010000015.1"/>
</dbReference>
<dbReference type="SUPFAM" id="SSF46894">
    <property type="entry name" value="C-terminal effector domain of the bipartite response regulators"/>
    <property type="match status" value="1"/>
</dbReference>
<dbReference type="Proteomes" id="UP001490330">
    <property type="component" value="Unassembled WGS sequence"/>
</dbReference>
<dbReference type="InterPro" id="IPR000792">
    <property type="entry name" value="Tscrpt_reg_LuxR_C"/>
</dbReference>
<feature type="region of interest" description="Disordered" evidence="1">
    <location>
        <begin position="399"/>
        <end position="453"/>
    </location>
</feature>
<evidence type="ECO:0000313" key="4">
    <source>
        <dbReference type="Proteomes" id="UP001490330"/>
    </source>
</evidence>
<name>A0ABV1VG14_9ACTN</name>
<dbReference type="PANTHER" id="PTHR47691:SF3">
    <property type="entry name" value="HTH-TYPE TRANSCRIPTIONAL REGULATOR RV0890C-RELATED"/>
    <property type="match status" value="1"/>
</dbReference>
<accession>A0ABV1VG14</accession>
<protein>
    <submittedName>
        <fullName evidence="3">LuxR C-terminal-related transcriptional regulator</fullName>
    </submittedName>
</protein>
<feature type="domain" description="HTH luxR-type" evidence="2">
    <location>
        <begin position="1"/>
        <end position="64"/>
    </location>
</feature>
<dbReference type="PRINTS" id="PR00038">
    <property type="entry name" value="HTHLUXR"/>
</dbReference>